<evidence type="ECO:0000313" key="2">
    <source>
        <dbReference type="EMBL" id="EOZ92102.1"/>
    </source>
</evidence>
<gene>
    <name evidence="2" type="ORF">A33Q_4195</name>
</gene>
<evidence type="ECO:0000313" key="3">
    <source>
        <dbReference type="Proteomes" id="UP000006073"/>
    </source>
</evidence>
<keyword evidence="1" id="KW-0812">Transmembrane</keyword>
<evidence type="ECO:0000256" key="1">
    <source>
        <dbReference type="SAM" id="Phobius"/>
    </source>
</evidence>
<sequence>MLIAFAMGLGVDLFYDTLGIHTASLVAVAFVRNPWLKVLTPTGGYDEGLMPSMLNMGFGWFLTYSLPLFLFHHLLFFYIENLGTNLFFPVVQKIIYSAIFVFIMSIIVQLLFYRRRRGI</sequence>
<keyword evidence="3" id="KW-1185">Reference proteome</keyword>
<keyword evidence="1" id="KW-1133">Transmembrane helix</keyword>
<dbReference type="AlphaFoldDB" id="S2CY78"/>
<feature type="transmembrane region" description="Helical" evidence="1">
    <location>
        <begin position="94"/>
        <end position="113"/>
    </location>
</feature>
<feature type="transmembrane region" description="Helical" evidence="1">
    <location>
        <begin position="58"/>
        <end position="79"/>
    </location>
</feature>
<dbReference type="eggNOG" id="ENOG5034501">
    <property type="taxonomic scope" value="Bacteria"/>
</dbReference>
<organism evidence="2 3">
    <name type="scientific">Indibacter alkaliphilus (strain CCUG 57479 / KCTC 22604 / LW1)</name>
    <dbReference type="NCBI Taxonomy" id="1189612"/>
    <lineage>
        <taxon>Bacteria</taxon>
        <taxon>Pseudomonadati</taxon>
        <taxon>Bacteroidota</taxon>
        <taxon>Cytophagia</taxon>
        <taxon>Cytophagales</taxon>
        <taxon>Cyclobacteriaceae</taxon>
    </lineage>
</organism>
<name>S2CY78_INDAL</name>
<dbReference type="STRING" id="1189612.A33Q_4195"/>
<keyword evidence="1" id="KW-0472">Membrane</keyword>
<dbReference type="Proteomes" id="UP000006073">
    <property type="component" value="Unassembled WGS sequence"/>
</dbReference>
<reference evidence="2 3" key="1">
    <citation type="journal article" date="2013" name="Genome Announc.">
        <title>Draft Genome Sequence of Indibacter alkaliphilus Strain LW1T, Isolated from Lonar Lake, a Haloalkaline Lake in the Buldana District of Maharashtra, India.</title>
        <authorList>
            <person name="Singh A."/>
            <person name="Kumar Jangir P."/>
            <person name="Sharma R."/>
            <person name="Singh A."/>
            <person name="Kumar Pinnaka A."/>
            <person name="Shivaji S."/>
        </authorList>
    </citation>
    <scope>NUCLEOTIDE SEQUENCE [LARGE SCALE GENOMIC DNA]</scope>
    <source>
        <strain evidence="3">CCUG 57479 / KCTC 22604 / LW1</strain>
    </source>
</reference>
<comment type="caution">
    <text evidence="2">The sequence shown here is derived from an EMBL/GenBank/DDBJ whole genome shotgun (WGS) entry which is preliminary data.</text>
</comment>
<dbReference type="EMBL" id="ALWO02000052">
    <property type="protein sequence ID" value="EOZ92102.1"/>
    <property type="molecule type" value="Genomic_DNA"/>
</dbReference>
<accession>S2CY78</accession>
<proteinExistence type="predicted"/>
<protein>
    <submittedName>
        <fullName evidence="2">Rod shape-determining protein MreD</fullName>
    </submittedName>
</protein>